<dbReference type="CDD" id="cd00082">
    <property type="entry name" value="HisKA"/>
    <property type="match status" value="1"/>
</dbReference>
<dbReference type="Pfam" id="PF02518">
    <property type="entry name" value="HATPase_c"/>
    <property type="match status" value="1"/>
</dbReference>
<dbReference type="SUPFAM" id="SSF47384">
    <property type="entry name" value="Homodimeric domain of signal transducing histidine kinase"/>
    <property type="match status" value="1"/>
</dbReference>
<dbReference type="Gene3D" id="1.25.40.10">
    <property type="entry name" value="Tetratricopeptide repeat domain"/>
    <property type="match status" value="1"/>
</dbReference>
<evidence type="ECO:0000256" key="5">
    <source>
        <dbReference type="ARBA" id="ARBA00022777"/>
    </source>
</evidence>
<dbReference type="InterPro" id="IPR011990">
    <property type="entry name" value="TPR-like_helical_dom_sf"/>
</dbReference>
<dbReference type="EC" id="2.7.13.3" evidence="2"/>
<keyword evidence="7" id="KW-1133">Transmembrane helix</keyword>
<dbReference type="Gene3D" id="1.10.287.130">
    <property type="match status" value="1"/>
</dbReference>
<evidence type="ECO:0000256" key="4">
    <source>
        <dbReference type="ARBA" id="ARBA00022679"/>
    </source>
</evidence>
<evidence type="ECO:0000256" key="7">
    <source>
        <dbReference type="SAM" id="Phobius"/>
    </source>
</evidence>
<proteinExistence type="predicted"/>
<sequence>MIGRRLQARPGSAPTAGARARRRNGEIGIALILIGLIIVPSGLLGYLSWRAIENERSYSEERVRESYRRIARLAGLEIDRELHELESRWAAELGAMAAAVPSGRSSAGPASPHAAPAGGSPATSWPGSSAAPARAALALSPADPLVAARFVLAAPGHVLIPPVPVGRDAGGQVQPEQEIGADENERFDRYATHGEELEYRAGDFAGAIRAYREAGARVSNQRLKAMAESYVGRVQLKSGDPRAALATYGDLLARHPEARDLNGMYLRFLAQYQRTVALEDLGRNREAVETLLGLNQDLLRRSDAITTVQYAYYRDLVSDRYLVQLLDSQLSDKVLRRWRHVPRVRYLSDRGEGDPFLIAYRTLPDAGGVFVHGLVAVQIDLTRLRQEVLPVLARSLEGGDASLAILGPDGRFAFGPSHPAGSPIAAAELAEPFDFWQVGIYLTDVPSAMRRLDLRTTLWLWLVCLMLATILFASTLFIGRVRRQAYLARAQTTFVSNVTHELRTPLTSIKMFAELIEMEWTDASRAGSPEARATAAQYLDIVRRECDRLSRLIDRVLDFSRMEQRARTYHFETRQLAPLLHDVVESFRPHAESNGFTLELAVEDDLPPVRLDADGFAQVILNLLGNALRYSDQTREIRVRAYRVGGRVAVDVADRGVGISKREMSKLFDRFYTGDPSSSLRGQGGLGLGLTLSRGIVRAHGGEIRVASEVGRGSTFTVVLPAVTLGTAAVEAGERAPARRKAGGEP</sequence>
<dbReference type="GO" id="GO:0000155">
    <property type="term" value="F:phosphorelay sensor kinase activity"/>
    <property type="evidence" value="ECO:0007669"/>
    <property type="project" value="InterPro"/>
</dbReference>
<evidence type="ECO:0000259" key="8">
    <source>
        <dbReference type="PROSITE" id="PS50109"/>
    </source>
</evidence>
<dbReference type="InterPro" id="IPR036890">
    <property type="entry name" value="HATPase_C_sf"/>
</dbReference>
<evidence type="ECO:0000313" key="9">
    <source>
        <dbReference type="EMBL" id="TMQ68937.1"/>
    </source>
</evidence>
<dbReference type="Proteomes" id="UP000319836">
    <property type="component" value="Unassembled WGS sequence"/>
</dbReference>
<dbReference type="SUPFAM" id="SSF48452">
    <property type="entry name" value="TPR-like"/>
    <property type="match status" value="1"/>
</dbReference>
<keyword evidence="5" id="KW-0418">Kinase</keyword>
<dbReference type="AlphaFoldDB" id="A0A538TZ61"/>
<keyword evidence="3" id="KW-0597">Phosphoprotein</keyword>
<feature type="domain" description="Histidine kinase" evidence="8">
    <location>
        <begin position="497"/>
        <end position="724"/>
    </location>
</feature>
<dbReference type="InterPro" id="IPR036097">
    <property type="entry name" value="HisK_dim/P_sf"/>
</dbReference>
<dbReference type="FunFam" id="3.30.565.10:FF:000006">
    <property type="entry name" value="Sensor histidine kinase WalK"/>
    <property type="match status" value="1"/>
</dbReference>
<dbReference type="InterPro" id="IPR003661">
    <property type="entry name" value="HisK_dim/P_dom"/>
</dbReference>
<protein>
    <recommendedName>
        <fullName evidence="2">histidine kinase</fullName>
        <ecNumber evidence="2">2.7.13.3</ecNumber>
    </recommendedName>
</protein>
<dbReference type="PANTHER" id="PTHR43047:SF72">
    <property type="entry name" value="OSMOSENSING HISTIDINE PROTEIN KINASE SLN1"/>
    <property type="match status" value="1"/>
</dbReference>
<evidence type="ECO:0000256" key="3">
    <source>
        <dbReference type="ARBA" id="ARBA00022553"/>
    </source>
</evidence>
<keyword evidence="4" id="KW-0808">Transferase</keyword>
<dbReference type="SUPFAM" id="SSF55874">
    <property type="entry name" value="ATPase domain of HSP90 chaperone/DNA topoisomerase II/histidine kinase"/>
    <property type="match status" value="1"/>
</dbReference>
<keyword evidence="7" id="KW-0812">Transmembrane</keyword>
<evidence type="ECO:0000256" key="6">
    <source>
        <dbReference type="SAM" id="MobiDB-lite"/>
    </source>
</evidence>
<dbReference type="SMART" id="SM00387">
    <property type="entry name" value="HATPase_c"/>
    <property type="match status" value="1"/>
</dbReference>
<dbReference type="InterPro" id="IPR003594">
    <property type="entry name" value="HATPase_dom"/>
</dbReference>
<gene>
    <name evidence="9" type="ORF">E6K80_13330</name>
</gene>
<dbReference type="GO" id="GO:0009927">
    <property type="term" value="F:histidine phosphotransfer kinase activity"/>
    <property type="evidence" value="ECO:0007669"/>
    <property type="project" value="TreeGrafter"/>
</dbReference>
<dbReference type="PANTHER" id="PTHR43047">
    <property type="entry name" value="TWO-COMPONENT HISTIDINE PROTEIN KINASE"/>
    <property type="match status" value="1"/>
</dbReference>
<comment type="catalytic activity">
    <reaction evidence="1">
        <text>ATP + protein L-histidine = ADP + protein N-phospho-L-histidine.</text>
        <dbReference type="EC" id="2.7.13.3"/>
    </reaction>
</comment>
<name>A0A538TZ61_UNCEI</name>
<dbReference type="InterPro" id="IPR004358">
    <property type="entry name" value="Sig_transdc_His_kin-like_C"/>
</dbReference>
<dbReference type="PROSITE" id="PS50109">
    <property type="entry name" value="HIS_KIN"/>
    <property type="match status" value="1"/>
</dbReference>
<dbReference type="Gene3D" id="3.30.565.10">
    <property type="entry name" value="Histidine kinase-like ATPase, C-terminal domain"/>
    <property type="match status" value="1"/>
</dbReference>
<dbReference type="CDD" id="cd00075">
    <property type="entry name" value="HATPase"/>
    <property type="match status" value="1"/>
</dbReference>
<dbReference type="SMART" id="SM00388">
    <property type="entry name" value="HisKA"/>
    <property type="match status" value="1"/>
</dbReference>
<organism evidence="9 10">
    <name type="scientific">Eiseniibacteriota bacterium</name>
    <dbReference type="NCBI Taxonomy" id="2212470"/>
    <lineage>
        <taxon>Bacteria</taxon>
        <taxon>Candidatus Eiseniibacteriota</taxon>
    </lineage>
</organism>
<comment type="caution">
    <text evidence="9">The sequence shown here is derived from an EMBL/GenBank/DDBJ whole genome shotgun (WGS) entry which is preliminary data.</text>
</comment>
<evidence type="ECO:0000256" key="2">
    <source>
        <dbReference type="ARBA" id="ARBA00012438"/>
    </source>
</evidence>
<dbReference type="PRINTS" id="PR00344">
    <property type="entry name" value="BCTRLSENSOR"/>
</dbReference>
<reference evidence="9 10" key="1">
    <citation type="journal article" date="2019" name="Nat. Microbiol.">
        <title>Mediterranean grassland soil C-N compound turnover is dependent on rainfall and depth, and is mediated by genomically divergent microorganisms.</title>
        <authorList>
            <person name="Diamond S."/>
            <person name="Andeer P.F."/>
            <person name="Li Z."/>
            <person name="Crits-Christoph A."/>
            <person name="Burstein D."/>
            <person name="Anantharaman K."/>
            <person name="Lane K.R."/>
            <person name="Thomas B.C."/>
            <person name="Pan C."/>
            <person name="Northen T.R."/>
            <person name="Banfield J.F."/>
        </authorList>
    </citation>
    <scope>NUCLEOTIDE SEQUENCE [LARGE SCALE GENOMIC DNA]</scope>
    <source>
        <strain evidence="9">WS_10</strain>
    </source>
</reference>
<dbReference type="EMBL" id="VBPA01000361">
    <property type="protein sequence ID" value="TMQ68937.1"/>
    <property type="molecule type" value="Genomic_DNA"/>
</dbReference>
<feature type="transmembrane region" description="Helical" evidence="7">
    <location>
        <begin position="27"/>
        <end position="49"/>
    </location>
</feature>
<dbReference type="Pfam" id="PF00512">
    <property type="entry name" value="HisKA"/>
    <property type="match status" value="1"/>
</dbReference>
<feature type="transmembrane region" description="Helical" evidence="7">
    <location>
        <begin position="458"/>
        <end position="479"/>
    </location>
</feature>
<evidence type="ECO:0000313" key="10">
    <source>
        <dbReference type="Proteomes" id="UP000319836"/>
    </source>
</evidence>
<accession>A0A538TZ61</accession>
<keyword evidence="7" id="KW-0472">Membrane</keyword>
<feature type="region of interest" description="Disordered" evidence="6">
    <location>
        <begin position="101"/>
        <end position="127"/>
    </location>
</feature>
<evidence type="ECO:0000256" key="1">
    <source>
        <dbReference type="ARBA" id="ARBA00000085"/>
    </source>
</evidence>
<dbReference type="GO" id="GO:0005886">
    <property type="term" value="C:plasma membrane"/>
    <property type="evidence" value="ECO:0007669"/>
    <property type="project" value="TreeGrafter"/>
</dbReference>
<dbReference type="InterPro" id="IPR005467">
    <property type="entry name" value="His_kinase_dom"/>
</dbReference>